<evidence type="ECO:0000259" key="1">
    <source>
        <dbReference type="Pfam" id="PF00534"/>
    </source>
</evidence>
<dbReference type="EMBL" id="JHEG04000001">
    <property type="protein sequence ID" value="KAF3886905.1"/>
    <property type="molecule type" value="Genomic_DNA"/>
</dbReference>
<accession>A0A8S9T3E7</accession>
<evidence type="ECO:0000313" key="3">
    <source>
        <dbReference type="Proteomes" id="UP000029738"/>
    </source>
</evidence>
<keyword evidence="3" id="KW-1185">Reference proteome</keyword>
<dbReference type="InterPro" id="IPR050194">
    <property type="entry name" value="Glycosyltransferase_grp1"/>
</dbReference>
<dbReference type="CDD" id="cd03801">
    <property type="entry name" value="GT4_PimA-like"/>
    <property type="match status" value="1"/>
</dbReference>
<dbReference type="RefSeq" id="WP_050045871.1">
    <property type="nucleotide sequence ID" value="NZ_JHEG04000001.1"/>
</dbReference>
<dbReference type="Pfam" id="PF00534">
    <property type="entry name" value="Glycos_transf_1"/>
    <property type="match status" value="1"/>
</dbReference>
<dbReference type="SUPFAM" id="SSF53756">
    <property type="entry name" value="UDP-Glycosyltransferase/glycogen phosphorylase"/>
    <property type="match status" value="1"/>
</dbReference>
<gene>
    <name evidence="2" type="ORF">DA73_0400016475</name>
</gene>
<comment type="caution">
    <text evidence="2">The sequence shown here is derived from an EMBL/GenBank/DDBJ whole genome shotgun (WGS) entry which is preliminary data.</text>
</comment>
<feature type="domain" description="Glycosyl transferase family 1" evidence="1">
    <location>
        <begin position="206"/>
        <end position="373"/>
    </location>
</feature>
<dbReference type="PANTHER" id="PTHR45947">
    <property type="entry name" value="SULFOQUINOVOSYL TRANSFERASE SQD2"/>
    <property type="match status" value="1"/>
</dbReference>
<dbReference type="OrthoDB" id="9790710at2"/>
<dbReference type="AlphaFoldDB" id="A0A8S9T3E7"/>
<sequence length="422" mass="47896">MQDKFRLGVVFTHPTQHHAPLWRKLNEQPGVSVSAFYLCNENQVGGDPELRSTEPWDVDLVSGYQYEYLKTLTGKISSQVNKKLFNPGLWTRLTPQNVDAVFLPSLSTYSYRLTVLLCKLRGIPIIMQNDATIITDNFYKRTRKIAISVLYPWTFNLADYWISSGDHNEIYLRHYGIPDEKMVRGCYPVDRDRFEATITQHQQEIQQIRQQLCWNDDTLLYGFTGKYIERKNPFEFIEAIAKAHQRDPRIRGIMIGGGVLETEINKHLAALNGEVLNLGFVNQSQLPLYYAAMDIFISTSRIDPHPLVISEAMAAGCPAILSDRCGNWGYNDTVQHRYNGLVYPCGNVNALVEAILTLTDGNIRNAYSQRAKEVFSHQDLNCELNAFLEIISKIKSKQGKAAVGLQQTLLQTKSNGIPVKSS</sequence>
<dbReference type="GO" id="GO:0016757">
    <property type="term" value="F:glycosyltransferase activity"/>
    <property type="evidence" value="ECO:0007669"/>
    <property type="project" value="InterPro"/>
</dbReference>
<evidence type="ECO:0000313" key="2">
    <source>
        <dbReference type="EMBL" id="KAF3886905.1"/>
    </source>
</evidence>
<organism evidence="2 3">
    <name type="scientific">Tolypothrix bouteillei VB521301</name>
    <dbReference type="NCBI Taxonomy" id="1479485"/>
    <lineage>
        <taxon>Bacteria</taxon>
        <taxon>Bacillati</taxon>
        <taxon>Cyanobacteriota</taxon>
        <taxon>Cyanophyceae</taxon>
        <taxon>Nostocales</taxon>
        <taxon>Tolypothrichaceae</taxon>
        <taxon>Tolypothrix</taxon>
    </lineage>
</organism>
<reference evidence="2" key="2">
    <citation type="submission" date="2019-11" db="EMBL/GenBank/DDBJ databases">
        <title>Improved Assembly of Tolypothrix boutellei genome.</title>
        <authorList>
            <person name="Sarangi A.N."/>
            <person name="Mukherjee M."/>
            <person name="Ghosh S."/>
            <person name="Singh D."/>
            <person name="Das A."/>
            <person name="Kant S."/>
            <person name="Prusty A."/>
            <person name="Tripathy S."/>
        </authorList>
    </citation>
    <scope>NUCLEOTIDE SEQUENCE</scope>
    <source>
        <strain evidence="2">VB521301</strain>
    </source>
</reference>
<name>A0A8S9T3E7_9CYAN</name>
<dbReference type="Gene3D" id="3.40.50.2000">
    <property type="entry name" value="Glycogen Phosphorylase B"/>
    <property type="match status" value="2"/>
</dbReference>
<proteinExistence type="predicted"/>
<protein>
    <submittedName>
        <fullName evidence="2">Glycosyltransferase family 4 protein</fullName>
    </submittedName>
</protein>
<reference evidence="2" key="1">
    <citation type="journal article" date="2015" name="Genome Announc.">
        <title>Draft Genome Sequence of Tolypothrix boutellei Strain VB521301.</title>
        <authorList>
            <person name="Chandrababunaidu M.M."/>
            <person name="Singh D."/>
            <person name="Sen D."/>
            <person name="Bhan S."/>
            <person name="Das S."/>
            <person name="Gupta A."/>
            <person name="Adhikary S.P."/>
            <person name="Tripathy S."/>
        </authorList>
    </citation>
    <scope>NUCLEOTIDE SEQUENCE</scope>
    <source>
        <strain evidence="2">VB521301</strain>
    </source>
</reference>
<dbReference type="InterPro" id="IPR001296">
    <property type="entry name" value="Glyco_trans_1"/>
</dbReference>
<dbReference type="Proteomes" id="UP000029738">
    <property type="component" value="Unassembled WGS sequence"/>
</dbReference>
<dbReference type="PANTHER" id="PTHR45947:SF3">
    <property type="entry name" value="SULFOQUINOVOSYL TRANSFERASE SQD2"/>
    <property type="match status" value="1"/>
</dbReference>